<accession>A0A832ELU7</accession>
<comment type="caution">
    <text evidence="2">The sequence shown here is derived from an EMBL/GenBank/DDBJ whole genome shotgun (WGS) entry which is preliminary data.</text>
</comment>
<keyword evidence="1" id="KW-0175">Coiled coil</keyword>
<dbReference type="CDD" id="cd22231">
    <property type="entry name" value="RHH_NikR_HicB-like"/>
    <property type="match status" value="1"/>
</dbReference>
<dbReference type="GO" id="GO:0006355">
    <property type="term" value="P:regulation of DNA-templated transcription"/>
    <property type="evidence" value="ECO:0007669"/>
    <property type="project" value="InterPro"/>
</dbReference>
<gene>
    <name evidence="2" type="ORF">ENT99_02695</name>
</gene>
<dbReference type="InterPro" id="IPR013321">
    <property type="entry name" value="Arc_rbn_hlx_hlx"/>
</dbReference>
<dbReference type="SUPFAM" id="SSF58113">
    <property type="entry name" value="Apolipoprotein A-I"/>
    <property type="match status" value="1"/>
</dbReference>
<dbReference type="SUPFAM" id="SSF47598">
    <property type="entry name" value="Ribbon-helix-helix"/>
    <property type="match status" value="1"/>
</dbReference>
<dbReference type="InterPro" id="IPR010985">
    <property type="entry name" value="Ribbon_hlx_hlx"/>
</dbReference>
<feature type="coiled-coil region" evidence="1">
    <location>
        <begin position="205"/>
        <end position="235"/>
    </location>
</feature>
<dbReference type="Gene3D" id="1.10.1220.10">
    <property type="entry name" value="Met repressor-like"/>
    <property type="match status" value="1"/>
</dbReference>
<evidence type="ECO:0000313" key="2">
    <source>
        <dbReference type="EMBL" id="HFQ78595.1"/>
    </source>
</evidence>
<evidence type="ECO:0000256" key="1">
    <source>
        <dbReference type="SAM" id="Coils"/>
    </source>
</evidence>
<organism evidence="2">
    <name type="scientific">Ignisphaera aggregans</name>
    <dbReference type="NCBI Taxonomy" id="334771"/>
    <lineage>
        <taxon>Archaea</taxon>
        <taxon>Thermoproteota</taxon>
        <taxon>Thermoprotei</taxon>
        <taxon>Desulfurococcales</taxon>
        <taxon>Desulfurococcaceae</taxon>
        <taxon>Ignisphaera</taxon>
    </lineage>
</organism>
<feature type="coiled-coil region" evidence="1">
    <location>
        <begin position="6"/>
        <end position="33"/>
    </location>
</feature>
<proteinExistence type="predicted"/>
<reference evidence="2" key="1">
    <citation type="journal article" date="2020" name="mSystems">
        <title>Genome- and Community-Level Interaction Insights into Carbon Utilization and Element Cycling Functions of Hydrothermarchaeota in Hydrothermal Sediment.</title>
        <authorList>
            <person name="Zhou Z."/>
            <person name="Liu Y."/>
            <person name="Xu W."/>
            <person name="Pan J."/>
            <person name="Luo Z.H."/>
            <person name="Li M."/>
        </authorList>
    </citation>
    <scope>NUCLEOTIDE SEQUENCE</scope>
    <source>
        <strain evidence="2">SpSt-629</strain>
    </source>
</reference>
<sequence length="235" mass="27693">MSDKLKKEFDETIDRIKREIESLSKRIDEYMEKGDVYRAYRAWRDGVLDSLKILRKALDHVVENIKEINVGEEELKDFALHIRDSVRDIINRIEELGERIRESRGRRHIHVWYTFKPFKHVFHGIAGAVDLTVDRILDSVEELVDNIEKALEDVGKKVTQVISVRIKEQDLEIIDKLVDAGIFKSRSEAIAYFARKGIEASKEWIEKALEQAKKIKELQDSIRKEIDQYREDEEE</sequence>
<protein>
    <submittedName>
        <fullName evidence="2">Ribbon-helix-helix protein, CopG family</fullName>
    </submittedName>
</protein>
<dbReference type="EMBL" id="DTAU01000046">
    <property type="protein sequence ID" value="HFQ78595.1"/>
    <property type="molecule type" value="Genomic_DNA"/>
</dbReference>
<name>A0A832ELU7_9CREN</name>
<dbReference type="AlphaFoldDB" id="A0A832ELU7"/>